<dbReference type="RefSeq" id="WP_188497158.1">
    <property type="nucleotide sequence ID" value="NZ_BMFV01000012.1"/>
</dbReference>
<keyword evidence="1" id="KW-1133">Transmembrane helix</keyword>
<proteinExistence type="predicted"/>
<dbReference type="PANTHER" id="PTHR36834">
    <property type="entry name" value="MEMBRANE PROTEIN-RELATED"/>
    <property type="match status" value="1"/>
</dbReference>
<dbReference type="Pfam" id="PF04892">
    <property type="entry name" value="VanZ"/>
    <property type="match status" value="1"/>
</dbReference>
<evidence type="ECO:0000259" key="2">
    <source>
        <dbReference type="Pfam" id="PF04892"/>
    </source>
</evidence>
<reference evidence="3" key="1">
    <citation type="journal article" date="2014" name="Int. J. Syst. Evol. Microbiol.">
        <title>Complete genome sequence of Corynebacterium casei LMG S-19264T (=DSM 44701T), isolated from a smear-ripened cheese.</title>
        <authorList>
            <consortium name="US DOE Joint Genome Institute (JGI-PGF)"/>
            <person name="Walter F."/>
            <person name="Albersmeier A."/>
            <person name="Kalinowski J."/>
            <person name="Ruckert C."/>
        </authorList>
    </citation>
    <scope>NUCLEOTIDE SEQUENCE</scope>
    <source>
        <strain evidence="3">CGMCC 1.12777</strain>
    </source>
</reference>
<feature type="transmembrane region" description="Helical" evidence="1">
    <location>
        <begin position="42"/>
        <end position="60"/>
    </location>
</feature>
<dbReference type="AlphaFoldDB" id="A0A8J2ZWK2"/>
<reference evidence="3" key="2">
    <citation type="submission" date="2020-09" db="EMBL/GenBank/DDBJ databases">
        <authorList>
            <person name="Sun Q."/>
            <person name="Zhou Y."/>
        </authorList>
    </citation>
    <scope>NUCLEOTIDE SEQUENCE</scope>
    <source>
        <strain evidence="3">CGMCC 1.12777</strain>
    </source>
</reference>
<evidence type="ECO:0000313" key="3">
    <source>
        <dbReference type="EMBL" id="GGH81270.1"/>
    </source>
</evidence>
<keyword evidence="1" id="KW-0472">Membrane</keyword>
<dbReference type="PANTHER" id="PTHR36834:SF1">
    <property type="entry name" value="INTEGRAL MEMBRANE PROTEIN"/>
    <property type="match status" value="1"/>
</dbReference>
<dbReference type="Proteomes" id="UP000656813">
    <property type="component" value="Unassembled WGS sequence"/>
</dbReference>
<sequence>MKAIQWLKKIAVFIPYLLLLINIIWAKFSDFLFSSLSLNDLLNLFINTLPLTILVLIDLVKRKPSSLFQLLIQASFYVYLLAVWYITLSRESVQFVFTNPFWMHHINLIPFVIFRDFSLFNEQIIGNVIMLMPLGMYIHLLFKPLASPLRAFVTIFLVSFSIELLQLLFSVGSSDIDDLILNTSGGYLAYLIFGVLIFLYKKSPIKFNQQKRTSVKRSTYKF</sequence>
<gene>
    <name evidence="3" type="ORF">GCM10007096_18920</name>
</gene>
<evidence type="ECO:0000256" key="1">
    <source>
        <dbReference type="SAM" id="Phobius"/>
    </source>
</evidence>
<feature type="domain" description="VanZ-like" evidence="2">
    <location>
        <begin position="76"/>
        <end position="195"/>
    </location>
</feature>
<name>A0A8J2ZWK2_9BACL</name>
<protein>
    <recommendedName>
        <fullName evidence="2">VanZ-like domain-containing protein</fullName>
    </recommendedName>
</protein>
<feature type="transmembrane region" description="Helical" evidence="1">
    <location>
        <begin position="149"/>
        <end position="173"/>
    </location>
</feature>
<keyword evidence="4" id="KW-1185">Reference proteome</keyword>
<feature type="transmembrane region" description="Helical" evidence="1">
    <location>
        <begin position="67"/>
        <end position="87"/>
    </location>
</feature>
<dbReference type="EMBL" id="BMFV01000012">
    <property type="protein sequence ID" value="GGH81270.1"/>
    <property type="molecule type" value="Genomic_DNA"/>
</dbReference>
<keyword evidence="1" id="KW-0812">Transmembrane</keyword>
<dbReference type="InterPro" id="IPR006976">
    <property type="entry name" value="VanZ-like"/>
</dbReference>
<dbReference type="InterPro" id="IPR053150">
    <property type="entry name" value="Teicoplanin_resist-assoc"/>
</dbReference>
<comment type="caution">
    <text evidence="3">The sequence shown here is derived from an EMBL/GenBank/DDBJ whole genome shotgun (WGS) entry which is preliminary data.</text>
</comment>
<organism evidence="3 4">
    <name type="scientific">Pullulanibacillus pueri</name>
    <dbReference type="NCBI Taxonomy" id="1437324"/>
    <lineage>
        <taxon>Bacteria</taxon>
        <taxon>Bacillati</taxon>
        <taxon>Bacillota</taxon>
        <taxon>Bacilli</taxon>
        <taxon>Bacillales</taxon>
        <taxon>Sporolactobacillaceae</taxon>
        <taxon>Pullulanibacillus</taxon>
    </lineage>
</organism>
<accession>A0A8J2ZWK2</accession>
<feature type="transmembrane region" description="Helical" evidence="1">
    <location>
        <begin position="179"/>
        <end position="200"/>
    </location>
</feature>
<evidence type="ECO:0000313" key="4">
    <source>
        <dbReference type="Proteomes" id="UP000656813"/>
    </source>
</evidence>
<feature type="transmembrane region" description="Helical" evidence="1">
    <location>
        <begin position="124"/>
        <end position="142"/>
    </location>
</feature>